<organism evidence="1 2">
    <name type="scientific">Candidatus Roizmanbacteria bacterium CG07_land_8_20_14_0_80_34_15</name>
    <dbReference type="NCBI Taxonomy" id="1974849"/>
    <lineage>
        <taxon>Bacteria</taxon>
        <taxon>Candidatus Roizmaniibacteriota</taxon>
    </lineage>
</organism>
<gene>
    <name evidence="1" type="ORF">COT02_01300</name>
</gene>
<dbReference type="Proteomes" id="UP000230184">
    <property type="component" value="Unassembled WGS sequence"/>
</dbReference>
<evidence type="ECO:0000313" key="2">
    <source>
        <dbReference type="Proteomes" id="UP000230184"/>
    </source>
</evidence>
<evidence type="ECO:0000313" key="1">
    <source>
        <dbReference type="EMBL" id="PIU37349.1"/>
    </source>
</evidence>
<protein>
    <submittedName>
        <fullName evidence="1">Uncharacterized protein</fullName>
    </submittedName>
</protein>
<dbReference type="AlphaFoldDB" id="A0A2M6YV23"/>
<comment type="caution">
    <text evidence="1">The sequence shown here is derived from an EMBL/GenBank/DDBJ whole genome shotgun (WGS) entry which is preliminary data.</text>
</comment>
<dbReference type="EMBL" id="PEWY01000038">
    <property type="protein sequence ID" value="PIU37349.1"/>
    <property type="molecule type" value="Genomic_DNA"/>
</dbReference>
<accession>A0A2M6YV23</accession>
<proteinExistence type="predicted"/>
<name>A0A2M6YV23_9BACT</name>
<sequence>MLKVGGQLDVKGRIIYARSCMAGLRLGKVCVDSGARTFIGYTKNYVLLFLTTKETRPLSDNLSALFLEPSNLIPNEKKIKENLIE</sequence>
<reference evidence="2" key="1">
    <citation type="submission" date="2017-09" db="EMBL/GenBank/DDBJ databases">
        <title>Depth-based differentiation of microbial function through sediment-hosted aquifers and enrichment of novel symbionts in the deep terrestrial subsurface.</title>
        <authorList>
            <person name="Probst A.J."/>
            <person name="Ladd B."/>
            <person name="Jarett J.K."/>
            <person name="Geller-Mcgrath D.E."/>
            <person name="Sieber C.M.K."/>
            <person name="Emerson J.B."/>
            <person name="Anantharaman K."/>
            <person name="Thomas B.C."/>
            <person name="Malmstrom R."/>
            <person name="Stieglmeier M."/>
            <person name="Klingl A."/>
            <person name="Woyke T."/>
            <person name="Ryan C.M."/>
            <person name="Banfield J.F."/>
        </authorList>
    </citation>
    <scope>NUCLEOTIDE SEQUENCE [LARGE SCALE GENOMIC DNA]</scope>
</reference>